<dbReference type="OrthoDB" id="9813311at2"/>
<proteinExistence type="predicted"/>
<keyword evidence="1" id="KW-0808">Transferase</keyword>
<evidence type="ECO:0000313" key="1">
    <source>
        <dbReference type="EMBL" id="CUT00053.1"/>
    </source>
</evidence>
<dbReference type="AlphaFoldDB" id="A0A656D746"/>
<organism evidence="1 2">
    <name type="scientific">Kryptobacter tengchongensis</name>
    <dbReference type="NCBI Taxonomy" id="1643429"/>
    <lineage>
        <taxon>Bacteria</taxon>
        <taxon>Pseudomonadati</taxon>
        <taxon>Candidatus Kryptoniota</taxon>
        <taxon>Candidatus Kryptobacter</taxon>
    </lineage>
</organism>
<dbReference type="SUPFAM" id="SSF53335">
    <property type="entry name" value="S-adenosyl-L-methionine-dependent methyltransferases"/>
    <property type="match status" value="1"/>
</dbReference>
<dbReference type="Proteomes" id="UP000243065">
    <property type="component" value="Unassembled WGS sequence"/>
</dbReference>
<sequence>MKISDEQLTLINLYKNAKFSEKLKIYARIIFNFNQIKKHLDNYIPESGSVFDYGCGYGIFSNYIKIKNPKLKVVGFDISTTRINEAKRSSEKTDVEFTNTFEDFELDNLKLVLLIDVLLFLKHIEKIELLKKIYNSLETGGIIFIKDTLKSESFRFKYTKFEEKLKLKLKVYGNDVKPELNYMTPSEFVEIITTIGFEIIDIIPENHFVYPGIFIIAQK</sequence>
<protein>
    <submittedName>
        <fullName evidence="1">Methyltransferase domain-containing protein</fullName>
    </submittedName>
</protein>
<keyword evidence="2" id="KW-1185">Reference proteome</keyword>
<dbReference type="GO" id="GO:0008168">
    <property type="term" value="F:methyltransferase activity"/>
    <property type="evidence" value="ECO:0007669"/>
    <property type="project" value="UniProtKB-KW"/>
</dbReference>
<dbReference type="Gene3D" id="3.40.50.150">
    <property type="entry name" value="Vaccinia Virus protein VP39"/>
    <property type="match status" value="1"/>
</dbReference>
<name>A0A656D746_KRYT1</name>
<dbReference type="EMBL" id="CZVU01000024">
    <property type="protein sequence ID" value="CUT00053.1"/>
    <property type="molecule type" value="Genomic_DNA"/>
</dbReference>
<dbReference type="CDD" id="cd02440">
    <property type="entry name" value="AdoMet_MTases"/>
    <property type="match status" value="1"/>
</dbReference>
<accession>A0A656D746</accession>
<dbReference type="Pfam" id="PF13489">
    <property type="entry name" value="Methyltransf_23"/>
    <property type="match status" value="1"/>
</dbReference>
<dbReference type="RefSeq" id="WP_072150163.1">
    <property type="nucleotide sequence ID" value="NZ_CZVU01000024.1"/>
</dbReference>
<gene>
    <name evidence="1" type="ORF">JGI24_00713</name>
</gene>
<dbReference type="PANTHER" id="PTHR43861">
    <property type="entry name" value="TRANS-ACONITATE 2-METHYLTRANSFERASE-RELATED"/>
    <property type="match status" value="1"/>
</dbReference>
<dbReference type="InterPro" id="IPR029063">
    <property type="entry name" value="SAM-dependent_MTases_sf"/>
</dbReference>
<dbReference type="GO" id="GO:0032259">
    <property type="term" value="P:methylation"/>
    <property type="evidence" value="ECO:0007669"/>
    <property type="project" value="UniProtKB-KW"/>
</dbReference>
<reference evidence="1 2" key="1">
    <citation type="submission" date="2015-11" db="EMBL/GenBank/DDBJ databases">
        <authorList>
            <person name="Varghese N."/>
        </authorList>
    </citation>
    <scope>NUCLEOTIDE SEQUENCE [LARGE SCALE GENOMIC DNA]</scope>
    <source>
        <strain evidence="1 2">JGI-24</strain>
    </source>
</reference>
<keyword evidence="1" id="KW-0489">Methyltransferase</keyword>
<evidence type="ECO:0000313" key="2">
    <source>
        <dbReference type="Proteomes" id="UP000243065"/>
    </source>
</evidence>